<dbReference type="PANTHER" id="PTHR22878:SF71">
    <property type="entry name" value="DYNEIN, AXONEMAL, HEAVY CHAIN 3"/>
    <property type="match status" value="1"/>
</dbReference>
<dbReference type="InterPro" id="IPR041466">
    <property type="entry name" value="Dynein_AAA5_ext"/>
</dbReference>
<dbReference type="FunFam" id="1.20.1270.280:FF:000001">
    <property type="entry name" value="dynein heavy chain 7, axonemal"/>
    <property type="match status" value="1"/>
</dbReference>
<dbReference type="GO" id="GO:0007338">
    <property type="term" value="P:single fertilization"/>
    <property type="evidence" value="ECO:0007669"/>
    <property type="project" value="UniProtKB-KW"/>
</dbReference>
<dbReference type="InterPro" id="IPR042235">
    <property type="entry name" value="ZP-C_dom"/>
</dbReference>
<dbReference type="GO" id="GO:0005524">
    <property type="term" value="F:ATP binding"/>
    <property type="evidence" value="ECO:0007669"/>
    <property type="project" value="UniProtKB-KW"/>
</dbReference>
<evidence type="ECO:0000256" key="28">
    <source>
        <dbReference type="ARBA" id="ARBA00082097"/>
    </source>
</evidence>
<dbReference type="Gene3D" id="1.10.472.130">
    <property type="match status" value="1"/>
</dbReference>
<dbReference type="STRING" id="333673.A0A3M0KWV6"/>
<dbReference type="SUPFAM" id="SSF52540">
    <property type="entry name" value="P-loop containing nucleoside triphosphate hydrolases"/>
    <property type="match status" value="4"/>
</dbReference>
<dbReference type="FunFam" id="1.20.140.100:FF:000004">
    <property type="entry name" value="Dynein axonemal heavy chain 6"/>
    <property type="match status" value="1"/>
</dbReference>
<dbReference type="Gene3D" id="1.10.287.2620">
    <property type="match status" value="1"/>
</dbReference>
<dbReference type="Gene3D" id="1.20.140.100">
    <property type="entry name" value="Dynein heavy chain, N-terminal domain 2"/>
    <property type="match status" value="1"/>
</dbReference>
<keyword evidence="5" id="KW-1003">Cell membrane</keyword>
<feature type="domain" description="ZP" evidence="32">
    <location>
        <begin position="400"/>
        <end position="666"/>
    </location>
</feature>
<dbReference type="SMART" id="SM00241">
    <property type="entry name" value="ZP"/>
    <property type="match status" value="1"/>
</dbReference>
<dbReference type="InterPro" id="IPR043160">
    <property type="entry name" value="Dynein_C_barrel"/>
</dbReference>
<dbReference type="GO" id="GO:0005858">
    <property type="term" value="C:axonemal dynein complex"/>
    <property type="evidence" value="ECO:0007669"/>
    <property type="project" value="UniProtKB-ARBA"/>
</dbReference>
<dbReference type="InterPro" id="IPR057638">
    <property type="entry name" value="Ig_ZP2_2nd"/>
</dbReference>
<keyword evidence="15 29" id="KW-0175">Coiled coil</keyword>
<dbReference type="InterPro" id="IPR042222">
    <property type="entry name" value="Dynein_2_N"/>
</dbReference>
<name>A0A3M0KWV6_HIRRU</name>
<dbReference type="FunFam" id="2.60.40.4100:FF:000004">
    <property type="entry name" value="Zona pellucida sperm-binding protein 2"/>
    <property type="match status" value="1"/>
</dbReference>
<evidence type="ECO:0000256" key="7">
    <source>
        <dbReference type="ARBA" id="ARBA00022525"/>
    </source>
</evidence>
<evidence type="ECO:0000256" key="20">
    <source>
        <dbReference type="ARBA" id="ARBA00023180"/>
    </source>
</evidence>
<dbReference type="InterPro" id="IPR041228">
    <property type="entry name" value="Dynein_C"/>
</dbReference>
<evidence type="ECO:0000256" key="8">
    <source>
        <dbReference type="ARBA" id="ARBA00022685"/>
    </source>
</evidence>
<dbReference type="Pfam" id="PF23344">
    <property type="entry name" value="ZP-N"/>
    <property type="match status" value="1"/>
</dbReference>
<evidence type="ECO:0000256" key="24">
    <source>
        <dbReference type="ARBA" id="ARBA00024183"/>
    </source>
</evidence>
<dbReference type="FunFam" id="1.20.920.20:FF:000006">
    <property type="entry name" value="Dynein, axonemal, heavy chain 6"/>
    <property type="match status" value="1"/>
</dbReference>
<dbReference type="Gene3D" id="2.60.40.4100">
    <property type="entry name" value="Zona pellucida, ZP-C domain"/>
    <property type="match status" value="1"/>
</dbReference>
<gene>
    <name evidence="33" type="ORF">DUI87_05382</name>
</gene>
<dbReference type="InterPro" id="IPR055356">
    <property type="entry name" value="ZP-N"/>
</dbReference>
<dbReference type="InterPro" id="IPR026983">
    <property type="entry name" value="DHC"/>
</dbReference>
<dbReference type="CDD" id="cd00009">
    <property type="entry name" value="AAA"/>
    <property type="match status" value="1"/>
</dbReference>
<dbReference type="GO" id="GO:0003341">
    <property type="term" value="P:cilium movement"/>
    <property type="evidence" value="ECO:0007669"/>
    <property type="project" value="UniProtKB-ARBA"/>
</dbReference>
<reference evidence="33 34" key="1">
    <citation type="submission" date="2018-07" db="EMBL/GenBank/DDBJ databases">
        <title>A high quality draft genome assembly of the barn swallow (H. rustica rustica).</title>
        <authorList>
            <person name="Formenti G."/>
            <person name="Chiara M."/>
            <person name="Poveda L."/>
            <person name="Francoijs K.-J."/>
            <person name="Bonisoli-Alquati A."/>
            <person name="Canova L."/>
            <person name="Gianfranceschi L."/>
            <person name="Horner D.S."/>
            <person name="Saino N."/>
        </authorList>
    </citation>
    <scope>NUCLEOTIDE SEQUENCE [LARGE SCALE GENOMIC DNA]</scope>
    <source>
        <strain evidence="33">Chelidonia</strain>
        <tissue evidence="33">Blood</tissue>
    </source>
</reference>
<evidence type="ECO:0000256" key="11">
    <source>
        <dbReference type="ARBA" id="ARBA00022741"/>
    </source>
</evidence>
<evidence type="ECO:0000256" key="1">
    <source>
        <dbReference type="ARBA" id="ARBA00004251"/>
    </source>
</evidence>
<dbReference type="FunFam" id="3.40.50.300:FF:005585">
    <property type="entry name" value="Predicted protein"/>
    <property type="match status" value="1"/>
</dbReference>
<evidence type="ECO:0000256" key="18">
    <source>
        <dbReference type="ARBA" id="ARBA00023157"/>
    </source>
</evidence>
<keyword evidence="14" id="KW-0243">Dynein</keyword>
<keyword evidence="22" id="KW-0966">Cell projection</keyword>
<dbReference type="InterPro" id="IPR057637">
    <property type="entry name" value="Ig_ZP2_1st"/>
</dbReference>
<proteinExistence type="inferred from homology"/>
<dbReference type="Gene3D" id="1.10.8.720">
    <property type="entry name" value="Region D6 of dynein motor"/>
    <property type="match status" value="1"/>
</dbReference>
<dbReference type="Pfam" id="PF12774">
    <property type="entry name" value="AAA_6"/>
    <property type="match status" value="1"/>
</dbReference>
<dbReference type="GO" id="GO:0051959">
    <property type="term" value="F:dynein light intermediate chain binding"/>
    <property type="evidence" value="ECO:0007669"/>
    <property type="project" value="InterPro"/>
</dbReference>
<evidence type="ECO:0000256" key="3">
    <source>
        <dbReference type="ARBA" id="ARBA00008887"/>
    </source>
</evidence>
<dbReference type="InterPro" id="IPR013602">
    <property type="entry name" value="Dynein_heavy_linker"/>
</dbReference>
<evidence type="ECO:0000256" key="21">
    <source>
        <dbReference type="ARBA" id="ARBA00023212"/>
    </source>
</evidence>
<dbReference type="Pfam" id="PF23736">
    <property type="entry name" value="Ig_ZP2"/>
    <property type="match status" value="1"/>
</dbReference>
<comment type="similarity">
    <text evidence="3">Belongs to the dynein heavy chain family.</text>
</comment>
<dbReference type="FunFam" id="1.10.8.1220:FF:000001">
    <property type="entry name" value="Dynein axonemal heavy chain 5"/>
    <property type="match status" value="1"/>
</dbReference>
<dbReference type="Pfam" id="PF23740">
    <property type="entry name" value="Ig_ZP2_3rd"/>
    <property type="match status" value="1"/>
</dbReference>
<dbReference type="PRINTS" id="PR00023">
    <property type="entry name" value="ZPELLUCIDA"/>
</dbReference>
<evidence type="ECO:0000256" key="4">
    <source>
        <dbReference type="ARBA" id="ARBA00011655"/>
    </source>
</evidence>
<dbReference type="InterPro" id="IPR041658">
    <property type="entry name" value="AAA_lid_11"/>
</dbReference>
<dbReference type="InterPro" id="IPR035699">
    <property type="entry name" value="AAA_6"/>
</dbReference>
<evidence type="ECO:0000256" key="16">
    <source>
        <dbReference type="ARBA" id="ARBA00023069"/>
    </source>
</evidence>
<accession>A0A3M0KWV6</accession>
<comment type="subcellular location">
    <subcellularLocation>
        <location evidence="1">Cell membrane</location>
        <topology evidence="1">Single-pass type I membrane protein</topology>
    </subcellularLocation>
    <subcellularLocation>
        <location evidence="2">Cytoplasm</location>
        <location evidence="2">Cytoskeleton</location>
        <location evidence="2">Cilium axoneme</location>
    </subcellularLocation>
    <subcellularLocation>
        <location evidence="24">Zona pellucida</location>
    </subcellularLocation>
</comment>
<feature type="coiled-coil region" evidence="29">
    <location>
        <begin position="3466"/>
        <end position="3531"/>
    </location>
</feature>
<evidence type="ECO:0000256" key="9">
    <source>
        <dbReference type="ARBA" id="ARBA00022692"/>
    </source>
</evidence>
<keyword evidence="34" id="KW-1185">Reference proteome</keyword>
<evidence type="ECO:0000256" key="6">
    <source>
        <dbReference type="ARBA" id="ARBA00022490"/>
    </source>
</evidence>
<dbReference type="OrthoDB" id="5593012at2759"/>
<dbReference type="InterPro" id="IPR003593">
    <property type="entry name" value="AAA+_ATPase"/>
</dbReference>
<dbReference type="Gene3D" id="1.20.920.20">
    <property type="match status" value="1"/>
</dbReference>
<dbReference type="InterPro" id="IPR057636">
    <property type="entry name" value="Ig_ZP2_3rd"/>
</dbReference>
<evidence type="ECO:0000256" key="13">
    <source>
        <dbReference type="ARBA" id="ARBA00022989"/>
    </source>
</evidence>
<dbReference type="InterPro" id="IPR035706">
    <property type="entry name" value="AAA_9"/>
</dbReference>
<dbReference type="GO" id="GO:0005874">
    <property type="term" value="C:microtubule"/>
    <property type="evidence" value="ECO:0007669"/>
    <property type="project" value="UniProtKB-KW"/>
</dbReference>
<organism evidence="33 34">
    <name type="scientific">Hirundo rustica rustica</name>
    <dbReference type="NCBI Taxonomy" id="333673"/>
    <lineage>
        <taxon>Eukaryota</taxon>
        <taxon>Metazoa</taxon>
        <taxon>Chordata</taxon>
        <taxon>Craniata</taxon>
        <taxon>Vertebrata</taxon>
        <taxon>Euteleostomi</taxon>
        <taxon>Archelosauria</taxon>
        <taxon>Archosauria</taxon>
        <taxon>Dinosauria</taxon>
        <taxon>Saurischia</taxon>
        <taxon>Theropoda</taxon>
        <taxon>Coelurosauria</taxon>
        <taxon>Aves</taxon>
        <taxon>Neognathae</taxon>
        <taxon>Neoaves</taxon>
        <taxon>Telluraves</taxon>
        <taxon>Australaves</taxon>
        <taxon>Passeriformes</taxon>
        <taxon>Sylvioidea</taxon>
        <taxon>Hirundinidae</taxon>
        <taxon>Hirundo</taxon>
    </lineage>
</organism>
<evidence type="ECO:0000313" key="34">
    <source>
        <dbReference type="Proteomes" id="UP000269221"/>
    </source>
</evidence>
<keyword evidence="10" id="KW-0493">Microtubule</keyword>
<dbReference type="InterPro" id="IPR027417">
    <property type="entry name" value="P-loop_NTPase"/>
</dbReference>
<dbReference type="Pfam" id="PF00100">
    <property type="entry name" value="Zona_pellucida"/>
    <property type="match status" value="1"/>
</dbReference>
<dbReference type="InterPro" id="IPR024317">
    <property type="entry name" value="Dynein_heavy_chain_D4_dom"/>
</dbReference>
<dbReference type="Pfam" id="PF03028">
    <property type="entry name" value="Dynein_heavy"/>
    <property type="match status" value="1"/>
</dbReference>
<dbReference type="GO" id="GO:0045505">
    <property type="term" value="F:dynein intermediate chain binding"/>
    <property type="evidence" value="ECO:0007669"/>
    <property type="project" value="InterPro"/>
</dbReference>
<dbReference type="Gene3D" id="6.10.140.1060">
    <property type="match status" value="1"/>
</dbReference>
<protein>
    <recommendedName>
        <fullName evidence="26">Dynein axonemal heavy chain 3</fullName>
    </recommendedName>
    <alternativeName>
        <fullName evidence="28">Axonemal beta dynein heavy chain 3</fullName>
    </alternativeName>
    <alternativeName>
        <fullName evidence="27">Ciliary dynein heavy chain 3</fullName>
    </alternativeName>
</protein>
<dbReference type="GO" id="GO:0035805">
    <property type="term" value="C:egg coat"/>
    <property type="evidence" value="ECO:0007669"/>
    <property type="project" value="UniProtKB-SubCell"/>
</dbReference>
<dbReference type="Pfam" id="PF12781">
    <property type="entry name" value="AAA_9"/>
    <property type="match status" value="1"/>
</dbReference>
<keyword evidence="8" id="KW-0165">Cleavage on pair of basic residues</keyword>
<keyword evidence="6" id="KW-0963">Cytoplasm</keyword>
<feature type="transmembrane region" description="Helical" evidence="31">
    <location>
        <begin position="736"/>
        <end position="754"/>
    </location>
</feature>
<dbReference type="FunFam" id="3.40.50.300:FF:000362">
    <property type="entry name" value="Dynein, axonemal, heavy chain 6"/>
    <property type="match status" value="1"/>
</dbReference>
<evidence type="ECO:0000256" key="5">
    <source>
        <dbReference type="ARBA" id="ARBA00022475"/>
    </source>
</evidence>
<evidence type="ECO:0000256" key="19">
    <source>
        <dbReference type="ARBA" id="ARBA00023175"/>
    </source>
</evidence>
<dbReference type="Proteomes" id="UP000269221">
    <property type="component" value="Unassembled WGS sequence"/>
</dbReference>
<dbReference type="Gene3D" id="1.20.920.30">
    <property type="match status" value="1"/>
</dbReference>
<dbReference type="InterPro" id="IPR055355">
    <property type="entry name" value="ZP-C"/>
</dbReference>
<dbReference type="FunFam" id="3.40.50.300:FF:000223">
    <property type="entry name" value="Dynein heavy chain 3, axonemal"/>
    <property type="match status" value="1"/>
</dbReference>
<feature type="coiled-coil region" evidence="29">
    <location>
        <begin position="1353"/>
        <end position="1402"/>
    </location>
</feature>
<dbReference type="FunFam" id="1.10.8.710:FF:000004">
    <property type="entry name" value="Dynein axonemal heavy chain 6"/>
    <property type="match status" value="1"/>
</dbReference>
<evidence type="ECO:0000256" key="15">
    <source>
        <dbReference type="ARBA" id="ARBA00023054"/>
    </source>
</evidence>
<dbReference type="Gene3D" id="3.10.490.20">
    <property type="match status" value="1"/>
</dbReference>
<evidence type="ECO:0000256" key="12">
    <source>
        <dbReference type="ARBA" id="ARBA00022840"/>
    </source>
</evidence>
<keyword evidence="13 31" id="KW-1133">Transmembrane helix</keyword>
<dbReference type="FunFam" id="3.40.50.300:FF:002141">
    <property type="entry name" value="Dynein heavy chain"/>
    <property type="match status" value="1"/>
</dbReference>
<dbReference type="Pfam" id="PF12775">
    <property type="entry name" value="AAA_7"/>
    <property type="match status" value="1"/>
</dbReference>
<evidence type="ECO:0000256" key="29">
    <source>
        <dbReference type="SAM" id="Coils"/>
    </source>
</evidence>
<dbReference type="Gene3D" id="1.20.58.1120">
    <property type="match status" value="1"/>
</dbReference>
<dbReference type="FunFam" id="3.40.50.300:FF:000063">
    <property type="entry name" value="dynein heavy chain 6, axonemal"/>
    <property type="match status" value="1"/>
</dbReference>
<comment type="caution">
    <text evidence="33">The sequence shown here is derived from an EMBL/GenBank/DDBJ whole genome shotgun (WGS) entry which is preliminary data.</text>
</comment>
<dbReference type="FunFam" id="3.40.50.300:FF:001328">
    <property type="entry name" value="Dynein heavy chain 6, axonemal"/>
    <property type="match status" value="1"/>
</dbReference>
<dbReference type="EMBL" id="QRBI01000098">
    <property type="protein sequence ID" value="RMC17718.1"/>
    <property type="molecule type" value="Genomic_DNA"/>
</dbReference>
<dbReference type="Pfam" id="PF12777">
    <property type="entry name" value="MT"/>
    <property type="match status" value="1"/>
</dbReference>
<dbReference type="InterPro" id="IPR041589">
    <property type="entry name" value="DNAH3_AAA_lid_1"/>
</dbReference>
<keyword evidence="16" id="KW-0969">Cilium</keyword>
<dbReference type="Gene3D" id="3.20.180.20">
    <property type="entry name" value="Dynein heavy chain, N-terminal domain 2"/>
    <property type="match status" value="1"/>
</dbReference>
<dbReference type="GO" id="GO:0005886">
    <property type="term" value="C:plasma membrane"/>
    <property type="evidence" value="ECO:0007669"/>
    <property type="project" value="UniProtKB-SubCell"/>
</dbReference>
<evidence type="ECO:0000256" key="31">
    <source>
        <dbReference type="SAM" id="Phobius"/>
    </source>
</evidence>
<dbReference type="FunFam" id="1.20.58.1120:FF:000005">
    <property type="entry name" value="Dynein, axonemal, heavy chain 12"/>
    <property type="match status" value="1"/>
</dbReference>
<dbReference type="InterPro" id="IPR004273">
    <property type="entry name" value="Dynein_heavy_D6_P-loop"/>
</dbReference>
<keyword evidence="7" id="KW-0964">Secreted</keyword>
<evidence type="ECO:0000256" key="2">
    <source>
        <dbReference type="ARBA" id="ARBA00004430"/>
    </source>
</evidence>
<dbReference type="InterPro" id="IPR024743">
    <property type="entry name" value="Dynein_HC_stalk"/>
</dbReference>
<evidence type="ECO:0000256" key="22">
    <source>
        <dbReference type="ARBA" id="ARBA00023273"/>
    </source>
</evidence>
<dbReference type="InterPro" id="IPR048290">
    <property type="entry name" value="ZP_chr"/>
</dbReference>
<sequence>MTDTGVPAVPMTDTGVPGVPMTDTGVPAVLVSMTDTGVPGVPMTDTGVPGVPVTDTGVPGVTMTDTGVPGVPMTDRGVPGVPMTDTGVPGVPMTDTGVLGVPMTDTDESGEEIVSCDPTVDYERLILSVLFVNCTSLQHGQHQLWLKLMVNDITGEEMNITYSTHCDSIHGDEVTAPVFAGATNCTKDFMAVTFPGLMSSLSNEHMVPAAPMSWNLSVDDGTRTHQLSLGQAMQQGYNFLVDGHNLIFQVAFAATGVVSYKHDEKVLYTVALKLTYGPPEHRLTVASRMLCAPGPAICNATHMTVAIPAFPGILMDVDVENKTIPMDQLQESGITLDTQRGVRLYISRRALKSRLPGESCSGLQYYMSSLKLVFHFHGEAVAMVMQPECPCEQHTPIAAVCTQDGYMDFEVLAESTTPLLDLDTLRLRDPVCRPAYKSPLKDRARFHVPLNGCGTRHWFDGERIHYENEVRALWTDLPLSRISRDSELRLTVMCSFSNGDASLTIKVDNLSPPPSSVNQGSLSLVLLSYPEDSYRQPYREDQYPIVRYLRQPIFLEVQVLNRNDPNLHLVLDDCWATASRDPRSLPQWNIVVDGCEYDLDSYRTVFHPVGHGVSYANYRQRLEVKTFAFVSGDKAVPGLVYFHCSVLICHRFHPDSPLCIPRCPRPSRSKRESGMAAVSSAVVSLGGPVLFVPEEWSAAQGSTLLSKEAWAGIAMTAVGVLSLATLAFLKCLKRRVYMVNVIQITATVVNYSSLLKSLNRISLSVPAHTPELHVINYTDNQPLTPEEQFALMDLHEKEISKREKLPSSDDIERYCHYIQNGVREDMLAPQDKEVVKKILKHIPTHILPSPKLEKFLAGLKEEIKADYCTGLMKATVDYVLLDPAERKRLSIRSTPRPFPRRVICAPVPWHCSYKETKSWNESNLFIVNSLMLTLQELWLSQYSHVRFVRTAEMLCGDLPLPPAEFEDIIQRHCGEARDILENKWIPTCASIFIDQRNMWLHFAPQTDSDSSEKVESYFSSVSALMSLQLREMVINSLEDLLAFFMIHKDGNDFKEPYRGVQFFLSQILTVKLCVKEPDIVFEPPLGACWDLISHCFQKILQSAEELPKVEKLLFPKLQRCDLTLSTVKPHESLFLEYINKLEKIFESNILGPKKYLNVYRKYSNLLNNKSRQDVAKFLEKSPSLDALTEKIDSFTELKREIASMDVTVPLAMFCLDALQLNEELCNRTQNLKDTLIEFEVVENRQLNQRICEEFNFIAKRMSEVPQSTEQLVEYEAFLKKSSEVTVVKLNKELDKAACRLQVLMDYAYLSDDDINLNSRIFHWLDEIKKVFESSKNLLTERRTQVEMALMERCSQFKETLEGYHKEVESYKKRGDIVTAEELRKNVENFKKLNKNIDNALTEFEGINYEEDLLGREKTQFPLLQSIIATKEPFEQLWVTAYTFHTKSEEWMNGSLQQLNADEISEEVGNMWRTMYKLSKSFPDVPVPRRMAESMKFKLDKFKQHLPVLSIACNRGMKERHWKQISEIVGCEIKPDENTNLKYILDCGLSKFIEQIEPVGAAASKEYSLEKSIEKMKSEWVDVYFSLVKYRDTDTNILSSVDDIQLLLDDHIVKTQTVCGSPFIKPIEAECVAWKDKLCLMQDIIDSWLKCQATWLYLEPIFSSKDIIAQMPEEGRKFKIVDSYWKNIMTEVVKDTKVLVATEQPKMLDRLQEANILLEDIQKGLNTYLESKRLFFPRFFFLSNDELLEILSETKDPLRVQPHLKKCFEGIAKLEFTEDLEIIGMISSEKEIVPFIDKIYPMKANGMVEKWLLQVEEMMLASVRQVLQDSIKGYSQVPRKEWVLQWPGQTVICVSSIYWTEEVSEAITSKTLQDFLEKSNLQIRDIVELVRGKLSSGARLTLGALIVIDVHARDVVSKLVEDKVTDLNDFQWISQLRYYWAENDVIVRMITTEMKYGYEYLGNSQRLVITPLTDRCYRTLMGALKLNLGGAPEGPAGTGKTETTKDLAKAIAKQCVVFNCSDGLDYKAMGKFFKGLAQAGAWACFDEFNRIEVEVLSVVAQQILSIQQAIIRKLKKFIFEGTEISLNPTCAVFITMNPGYAGRAELPDNLKALFRTVAMMVPDYALIGEISLYSMGFLDSKSLAQKIVATYRLCSEQLSSQHHYDYGMRAVKSVLTAAGNLKLKYPTENESVLLLRALLDVNLAKFLSQDVPLFQGIISDLFPGVVLPTPDYDVFIKALTENIEKLNLQPVPWFIGKIIQVYEMMLVRHGFMIVGDPMSGKTSSYKVLAGALADLCAANAMDEFAVEYKVINPKAITMGQLYGSFDPVSHEWSDGILAKAFRKQASSTTDDRKWIIFDGPVDAVWIENMNTVLDDNKKLCLMSGEIIQMSSKMSLIFEPADLEQASPATVSRCGMIYMDPQQLGWKPLKDSYMKTLPPNLQEEHRELVNALFMWLVEPCLDFIDHHCKVIVKTSSLHLSYSLMKLYSSLLDEIKESDDEDSETMSAQQITSWLQALFLFALVWTIGGIIDADSRRKFDSFYRTLLNGMNEENPRPKNVKLNKNNIFPEKGSVYDFYFNKQGHGKWNMWTDYITKEEQVIAPGAKVSELIIPTMETARQMFFLKTYVDHNVPLLFVGPTGTGKTAITNNFLLKLPKEKYIPNFINFSARTTANQTQDIIMSKLDRRRKGLFGPPAGKEAIIFVDDLNMPEKEVYGAQPAIELLRQWIDHRHWYDRKDASHISIIDVLLVTAMGPPGGGRNDITGRFTRHLNIVSICAFNDDILTKIFTAVTDWHFSKGFDSSFLRLGKMMVQATSVIYKLAVDNFLPTPSKSHYVFNLRDFSRVIKGVLLCPHTHLQDGDKLIRLWVHEVYRVFYDRLVDEDDKNIFFQMVQQTTLNSFKQNINKVLGHLSLTGKVTDDNIRALFFGDYLKPSSSVKVYDEITDLKQLTSVIEFYLEEYNNISKAPMSLVMFQFAIEHISRICRVLKQDNGHLLLVGIGGSGRQSATKLATFMNSFDLFQIEITKSYGISEWKDDIKQVMLKAGVANSNVSFLFCDNQIKDESFVEDINMLLNTGDVPNIFAADEKAEIVEKMQGAARMENRKIEATPLAMYSFFIERVKKNLHIVLAMSPIGDAFRNRLRMFPSLINCCTIDWFQTWPTDALEMVANKFLEDIELKDDIRKEVVSVCKYFQESVRELSVGYYATLRRHNYVTPTSYVELILTFKALLNRKREEVDMMRTRYLVGLEKLEFASSQVADMQKELTDLQPELIKTSAETEKMMVKIEKETVEVDAKKAIVSADEKEANDAAAVAQAIKDECEADLAEALPALAAAEAALNTLNPSDITLVKSMQNPPGPVKLVMESICIMRSIKPERKPDPSGSGKMIEDFWGPAKKLISDIKFLDRLKSYDKDKIPPPIMKKIREKFMNHPDFQPEVVKNVSSACEGLCKWVRAMEVYDRVQKVVAPKRERLQEAEAVLDVQMQKLQVKQAELKEVVDRLQALQDEFDEMNNRKKDLENNIERCSQKLVRAEQLISGLGGEKERWTEAARLLGIQYIDLVGDVLLSSGTVAYLGAFTVDYRLKCQKQWQDLCIEKNIPCSSDFSLSNTLGDPVKIRAWQIAGLPVDSFSIDNGVIVSNSRRWALMIDPQRQANKWIKNMEKANKLSVIKLSDTHYVRTLETALQLGTPVLLENVGEELDAFLEPILLKQTFKQQGVEYMKLGENIIEYSRDFRFYMTTHLRNPHYYPEVAVKVCLLNFMITPLGLQDQLLGIVAAKEKPELEEKKNQLIVESAANKKQLKEIEDKILEVLSYSEGNILEDETAINILSSSKELSAEISEKQKIASATEQEIDSTRMGYKPVAVHSAVVFFCISDLANIEPMYQYSLIWFINLYVQSIAKSRKSGRLKERIKNITNHFTVSIYNNVCRSLFEKDKLLFSFLLTVGIMKGKGQIDDAVWRFLLTGGVALDNPHPNPAPDWLSNKSWAELVRASCLTTLQGLMEHVRDNTSKWKPIYDSVTPHEEDFPDTWSSLTGLDRMVVLRCLRPDKIIPAVQIFIVEHMGRTFIEPPTFDLGRSYSDSNCCAPLIFILSPGADPMAGLLKFADDVSMGSSSVQTVSLGQGQGPIAEKMIYQAITDGTWVVLQNCHLATSWMPTLEKICEEVIVPENTNDKFRLWLTSYPSEKFPVSILQNGIKMTNEPPKGIRVNLLRSYLNDPISDPVFFKGCQKPKMWQKLLFGLCFFHAVVQERRNFGPLGWNIPYEFNESDLRISMQQIQMFLNEYEEIPFEALTYLTGECNYGGRVTDDKDRRLLLSLLSIVYNKDIEQEKYMLSAGSDYYIPPHGPYESYIEYIRSLPITTNPEVFGLHENADITKDNQETNQLFHAVLLTLPREVGGAGKSPQEVVEDLAQDILSKLPSSFDMEEVMKAYPVLYEESMNTVLRQELIRFNRLTEVVRSSLINIGKAIKGQVLMSAELEDVFNSMLVGKVPSMWAAKSYPSLKPLGSYVSDLLCRLEFFQDWVDKGPPTVFWLSGFFFTQSFLTGVLQNFARKYTIPIDHIGFEFEVMKEEHTMEKMPEDGAYVRGLFLEGARWDRESLVIGESLPKVLYDPLPIIWLKPGESSKFLHQNIYSCPVYKTSERRGVLSTTGHSTNYVLSIELPSDKPQKHWINRGVAALCQLDD</sequence>
<keyword evidence="21" id="KW-0206">Cytoskeleton</keyword>
<dbReference type="FunFam" id="3.20.180.20:FF:000003">
    <property type="entry name" value="Dynein heavy chain 12, axonemal"/>
    <property type="match status" value="1"/>
</dbReference>
<dbReference type="Gene3D" id="1.20.1270.280">
    <property type="match status" value="1"/>
</dbReference>
<dbReference type="FunFam" id="1.10.472.130:FF:000008">
    <property type="entry name" value="Dynein axonemal heavy chain 3"/>
    <property type="match status" value="1"/>
</dbReference>
<keyword evidence="12" id="KW-0067">ATP-binding</keyword>
<dbReference type="Pfam" id="PF23738">
    <property type="entry name" value="Ig_ZP2_N"/>
    <property type="match status" value="1"/>
</dbReference>
<dbReference type="PROSITE" id="PS51034">
    <property type="entry name" value="ZP_2"/>
    <property type="match status" value="1"/>
</dbReference>
<keyword evidence="9 31" id="KW-0812">Transmembrane</keyword>
<dbReference type="FunFam" id="1.10.8.720:FF:000001">
    <property type="entry name" value="dynein heavy chain 7, axonemal"/>
    <property type="match status" value="1"/>
</dbReference>
<dbReference type="Gene3D" id="3.40.50.300">
    <property type="entry name" value="P-loop containing nucleotide triphosphate hydrolases"/>
    <property type="match status" value="5"/>
</dbReference>
<dbReference type="Pfam" id="PF18198">
    <property type="entry name" value="AAA_lid_11"/>
    <property type="match status" value="1"/>
</dbReference>
<evidence type="ECO:0000256" key="10">
    <source>
        <dbReference type="ARBA" id="ARBA00022701"/>
    </source>
</evidence>
<dbReference type="Pfam" id="PF18199">
    <property type="entry name" value="Dynein_C"/>
    <property type="match status" value="1"/>
</dbReference>
<feature type="region of interest" description="Disordered" evidence="30">
    <location>
        <begin position="1"/>
        <end position="20"/>
    </location>
</feature>
<keyword evidence="23" id="KW-0278">Fertilization</keyword>
<evidence type="ECO:0000256" key="30">
    <source>
        <dbReference type="SAM" id="MobiDB-lite"/>
    </source>
</evidence>
<evidence type="ECO:0000256" key="14">
    <source>
        <dbReference type="ARBA" id="ARBA00023017"/>
    </source>
</evidence>
<dbReference type="Gene3D" id="2.60.40.3210">
    <property type="entry name" value="Zona pellucida, ZP-N domain"/>
    <property type="match status" value="1"/>
</dbReference>
<evidence type="ECO:0000256" key="26">
    <source>
        <dbReference type="ARBA" id="ARBA00071812"/>
    </source>
</evidence>
<evidence type="ECO:0000259" key="32">
    <source>
        <dbReference type="PROSITE" id="PS51034"/>
    </source>
</evidence>
<keyword evidence="17 31" id="KW-0472">Membrane</keyword>
<feature type="transmembrane region" description="Helical" evidence="31">
    <location>
        <begin position="709"/>
        <end position="729"/>
    </location>
</feature>
<keyword evidence="11" id="KW-0547">Nucleotide-binding</keyword>
<dbReference type="SMART" id="SM00382">
    <property type="entry name" value="AAA"/>
    <property type="match status" value="2"/>
</dbReference>
<dbReference type="Pfam" id="PF08393">
    <property type="entry name" value="DHC_N2"/>
    <property type="match status" value="1"/>
</dbReference>
<evidence type="ECO:0000256" key="17">
    <source>
        <dbReference type="ARBA" id="ARBA00023136"/>
    </source>
</evidence>
<evidence type="ECO:0000256" key="25">
    <source>
        <dbReference type="ARBA" id="ARBA00057074"/>
    </source>
</evidence>
<dbReference type="InterPro" id="IPR001507">
    <property type="entry name" value="ZP_dom"/>
</dbReference>
<dbReference type="InterPro" id="IPR043157">
    <property type="entry name" value="Dynein_AAA1S"/>
</dbReference>
<comment type="function">
    <text evidence="25">Force generating protein of respiratory cilia. Produces force towards the minus ends of microtubules. Dynein has ATPase activity; the force-producing power stroke is thought to occur on release of ADP. Involved in sperm motility; implicated in sperm flagellar assembly.</text>
</comment>
<dbReference type="FunFam" id="3.10.490.20:FF:000001">
    <property type="entry name" value="dynein heavy chain 7, axonemal"/>
    <property type="match status" value="1"/>
</dbReference>
<dbReference type="FunFam" id="1.20.920.30:FF:000002">
    <property type="entry name" value="Dynein axonemal heavy chain 3"/>
    <property type="match status" value="1"/>
</dbReference>
<dbReference type="Pfam" id="PF12780">
    <property type="entry name" value="AAA_8"/>
    <property type="match status" value="1"/>
</dbReference>
<keyword evidence="18" id="KW-1015">Disulfide bond</keyword>
<dbReference type="Gene3D" id="1.10.8.710">
    <property type="match status" value="1"/>
</dbReference>
<dbReference type="Pfam" id="PF17857">
    <property type="entry name" value="AAA_lid_1"/>
    <property type="match status" value="1"/>
</dbReference>
<dbReference type="PANTHER" id="PTHR22878">
    <property type="entry name" value="DYNEIN HEAVY CHAIN 6, AXONEMAL-LIKE-RELATED"/>
    <property type="match status" value="1"/>
</dbReference>
<dbReference type="InterPro" id="IPR042219">
    <property type="entry name" value="AAA_lid_11_sf"/>
</dbReference>
<dbReference type="InterPro" id="IPR042228">
    <property type="entry name" value="Dynein_linker_3"/>
</dbReference>
<evidence type="ECO:0000256" key="23">
    <source>
        <dbReference type="ARBA" id="ARBA00023279"/>
    </source>
</evidence>
<keyword evidence="19" id="KW-0505">Motor protein</keyword>
<evidence type="ECO:0000313" key="33">
    <source>
        <dbReference type="EMBL" id="RMC17718.1"/>
    </source>
</evidence>
<evidence type="ECO:0000256" key="27">
    <source>
        <dbReference type="ARBA" id="ARBA00078559"/>
    </source>
</evidence>
<dbReference type="Gene3D" id="1.10.8.1220">
    <property type="match status" value="1"/>
</dbReference>
<dbReference type="Pfam" id="PF17852">
    <property type="entry name" value="Dynein_AAA_lid"/>
    <property type="match status" value="1"/>
</dbReference>
<keyword evidence="20" id="KW-0325">Glycoprotein</keyword>
<dbReference type="FunFam" id="1.10.287.2620:FF:000002">
    <property type="entry name" value="Dynein heavy chain 2, axonemal"/>
    <property type="match status" value="1"/>
</dbReference>
<comment type="subunit">
    <text evidence="4">Consists of at least two heavy chains and a number of intermediate and light chains.</text>
</comment>
<dbReference type="GO" id="GO:0008569">
    <property type="term" value="F:minus-end-directed microtubule motor activity"/>
    <property type="evidence" value="ECO:0007669"/>
    <property type="project" value="InterPro"/>
</dbReference>